<reference evidence="1" key="1">
    <citation type="journal article" date="2019" name="Database">
        <title>The radish genome database (RadishGD): an integrated information resource for radish genomics.</title>
        <authorList>
            <person name="Yu H.J."/>
            <person name="Baek S."/>
            <person name="Lee Y.J."/>
            <person name="Cho A."/>
            <person name="Mun J.H."/>
        </authorList>
    </citation>
    <scope>NUCLEOTIDE SEQUENCE [LARGE SCALE GENOMIC DNA]</scope>
    <source>
        <strain evidence="1">cv. WK10039</strain>
    </source>
</reference>
<dbReference type="Proteomes" id="UP000504610">
    <property type="component" value="Chromosome 2"/>
</dbReference>
<dbReference type="RefSeq" id="XP_056848562.1">
    <property type="nucleotide sequence ID" value="XM_056992582.1"/>
</dbReference>
<evidence type="ECO:0000313" key="3">
    <source>
        <dbReference type="RefSeq" id="XP_056848564.1"/>
    </source>
</evidence>
<dbReference type="OrthoDB" id="1121716at2759"/>
<evidence type="ECO:0000313" key="2">
    <source>
        <dbReference type="RefSeq" id="XP_056848562.1"/>
    </source>
</evidence>
<protein>
    <submittedName>
        <fullName evidence="2 3">Uncharacterized protein LOC130498873 isoform X1</fullName>
    </submittedName>
</protein>
<evidence type="ECO:0000313" key="1">
    <source>
        <dbReference type="Proteomes" id="UP000504610"/>
    </source>
</evidence>
<dbReference type="RefSeq" id="XP_056848564.1">
    <property type="nucleotide sequence ID" value="XM_056992584.1"/>
</dbReference>
<name>A0A9W3CAR5_RAPSA</name>
<sequence length="284" mass="31221">MMIIHRVHLEMERAKLGLENQRTYELVHDKEIIMIHDDSDSDGDGIEALRSNKLSISVFNPPDLEAGLSSNEVNILDQTNGGVAFEYEQFPQPNICNNSPEDYYVGLPFELTNEENYVPVPQMSPVINDGIEFWEGDIRAEDDNDVKAEEKADEMNLDLDITMSQTFSQLQSTANTCVNDAAFSTDTTPILDEVNNDIEISVVASGDRSPVYENPVLSQGTIADDVLISIADKMPQISGSVELISAPNNLSTVGIITNTAFACDNLVINLDDTSSDESMDFGGF</sequence>
<gene>
    <name evidence="2 3" type="primary">LOC130498873</name>
</gene>
<accession>A0A9W3CAR5</accession>
<organism evidence="1 2">
    <name type="scientific">Raphanus sativus</name>
    <name type="common">Radish</name>
    <name type="synonym">Raphanus raphanistrum var. sativus</name>
    <dbReference type="NCBI Taxonomy" id="3726"/>
    <lineage>
        <taxon>Eukaryota</taxon>
        <taxon>Viridiplantae</taxon>
        <taxon>Streptophyta</taxon>
        <taxon>Embryophyta</taxon>
        <taxon>Tracheophyta</taxon>
        <taxon>Spermatophyta</taxon>
        <taxon>Magnoliopsida</taxon>
        <taxon>eudicotyledons</taxon>
        <taxon>Gunneridae</taxon>
        <taxon>Pentapetalae</taxon>
        <taxon>rosids</taxon>
        <taxon>malvids</taxon>
        <taxon>Brassicales</taxon>
        <taxon>Brassicaceae</taxon>
        <taxon>Brassiceae</taxon>
        <taxon>Raphanus</taxon>
    </lineage>
</organism>
<proteinExistence type="predicted"/>
<dbReference type="AlphaFoldDB" id="A0A9W3CAR5"/>
<keyword evidence="1" id="KW-1185">Reference proteome</keyword>
<dbReference type="KEGG" id="rsz:130498873"/>
<dbReference type="GeneID" id="130498873"/>
<reference evidence="2 3" key="2">
    <citation type="submission" date="2025-04" db="UniProtKB">
        <authorList>
            <consortium name="RefSeq"/>
        </authorList>
    </citation>
    <scope>IDENTIFICATION</scope>
    <source>
        <tissue evidence="2 3">Leaf</tissue>
    </source>
</reference>